<sequence>MKLAHTMIRVRDLERSLDFYSNFLGLHEVRRKDLGDAILVFLTGEDGHHYIELTFNKDGRDYELGSQFGHLAFFTGNLDAVIEKVESVGWDYRGSRPETGSKYI</sequence>
<dbReference type="InterPro" id="IPR004360">
    <property type="entry name" value="Glyas_Fos-R_dOase_dom"/>
</dbReference>
<dbReference type="GO" id="GO:0005737">
    <property type="term" value="C:cytoplasm"/>
    <property type="evidence" value="ECO:0007669"/>
    <property type="project" value="TreeGrafter"/>
</dbReference>
<feature type="non-terminal residue" evidence="3">
    <location>
        <position position="104"/>
    </location>
</feature>
<dbReference type="PANTHER" id="PTHR46036:SF5">
    <property type="entry name" value="LACTOYLGLUTATHIONE LYASE"/>
    <property type="match status" value="1"/>
</dbReference>
<reference evidence="3" key="1">
    <citation type="submission" date="2018-05" db="EMBL/GenBank/DDBJ databases">
        <authorList>
            <person name="Lanie J.A."/>
            <person name="Ng W.-L."/>
            <person name="Kazmierczak K.M."/>
            <person name="Andrzejewski T.M."/>
            <person name="Davidsen T.M."/>
            <person name="Wayne K.J."/>
            <person name="Tettelin H."/>
            <person name="Glass J.I."/>
            <person name="Rusch D."/>
            <person name="Podicherti R."/>
            <person name="Tsui H.-C.T."/>
            <person name="Winkler M.E."/>
        </authorList>
    </citation>
    <scope>NUCLEOTIDE SEQUENCE</scope>
</reference>
<dbReference type="SUPFAM" id="SSF54593">
    <property type="entry name" value="Glyoxalase/Bleomycin resistance protein/Dihydroxybiphenyl dioxygenase"/>
    <property type="match status" value="1"/>
</dbReference>
<gene>
    <name evidence="3" type="ORF">METZ01_LOCUS176323</name>
</gene>
<dbReference type="PROSITE" id="PS00934">
    <property type="entry name" value="GLYOXALASE_I_1"/>
    <property type="match status" value="1"/>
</dbReference>
<dbReference type="InterPro" id="IPR018146">
    <property type="entry name" value="Glyoxalase_1_CS"/>
</dbReference>
<keyword evidence="1" id="KW-0479">Metal-binding</keyword>
<dbReference type="InterPro" id="IPR029068">
    <property type="entry name" value="Glyas_Bleomycin-R_OHBP_Dase"/>
</dbReference>
<dbReference type="AlphaFoldDB" id="A0A382CC96"/>
<dbReference type="GO" id="GO:0019243">
    <property type="term" value="P:methylglyoxal catabolic process to D-lactate via S-lactoyl-glutathione"/>
    <property type="evidence" value="ECO:0007669"/>
    <property type="project" value="TreeGrafter"/>
</dbReference>
<dbReference type="PANTHER" id="PTHR46036">
    <property type="entry name" value="LACTOYLGLUTATHIONE LYASE"/>
    <property type="match status" value="1"/>
</dbReference>
<dbReference type="GO" id="GO:0004462">
    <property type="term" value="F:lactoylglutathione lyase activity"/>
    <property type="evidence" value="ECO:0007669"/>
    <property type="project" value="InterPro"/>
</dbReference>
<name>A0A382CC96_9ZZZZ</name>
<dbReference type="EMBL" id="UINC01033733">
    <property type="protein sequence ID" value="SVB23469.1"/>
    <property type="molecule type" value="Genomic_DNA"/>
</dbReference>
<evidence type="ECO:0000313" key="3">
    <source>
        <dbReference type="EMBL" id="SVB23469.1"/>
    </source>
</evidence>
<dbReference type="PROSITE" id="PS51819">
    <property type="entry name" value="VOC"/>
    <property type="match status" value="1"/>
</dbReference>
<dbReference type="GO" id="GO:0046872">
    <property type="term" value="F:metal ion binding"/>
    <property type="evidence" value="ECO:0007669"/>
    <property type="project" value="UniProtKB-KW"/>
</dbReference>
<accession>A0A382CC96</accession>
<evidence type="ECO:0000259" key="2">
    <source>
        <dbReference type="PROSITE" id="PS51819"/>
    </source>
</evidence>
<dbReference type="Pfam" id="PF00903">
    <property type="entry name" value="Glyoxalase"/>
    <property type="match status" value="1"/>
</dbReference>
<feature type="domain" description="VOC" evidence="2">
    <location>
        <begin position="2"/>
        <end position="104"/>
    </location>
</feature>
<proteinExistence type="predicted"/>
<dbReference type="InterPro" id="IPR037523">
    <property type="entry name" value="VOC_core"/>
</dbReference>
<evidence type="ECO:0000256" key="1">
    <source>
        <dbReference type="ARBA" id="ARBA00022723"/>
    </source>
</evidence>
<protein>
    <recommendedName>
        <fullName evidence="2">VOC domain-containing protein</fullName>
    </recommendedName>
</protein>
<organism evidence="3">
    <name type="scientific">marine metagenome</name>
    <dbReference type="NCBI Taxonomy" id="408172"/>
    <lineage>
        <taxon>unclassified sequences</taxon>
        <taxon>metagenomes</taxon>
        <taxon>ecological metagenomes</taxon>
    </lineage>
</organism>
<dbReference type="Gene3D" id="3.10.180.10">
    <property type="entry name" value="2,3-Dihydroxybiphenyl 1,2-Dioxygenase, domain 1"/>
    <property type="match status" value="1"/>
</dbReference>